<name>A0A0H4VI20_9SPHN</name>
<evidence type="ECO:0000313" key="8">
    <source>
        <dbReference type="EMBL" id="AKQ42561.1"/>
    </source>
</evidence>
<keyword evidence="9" id="KW-1185">Reference proteome</keyword>
<dbReference type="InterPro" id="IPR052027">
    <property type="entry name" value="PspC"/>
</dbReference>
<evidence type="ECO:0000256" key="3">
    <source>
        <dbReference type="ARBA" id="ARBA00022692"/>
    </source>
</evidence>
<dbReference type="PANTHER" id="PTHR33885:SF3">
    <property type="entry name" value="PHAGE SHOCK PROTEIN C"/>
    <property type="match status" value="1"/>
</dbReference>
<evidence type="ECO:0000256" key="4">
    <source>
        <dbReference type="ARBA" id="ARBA00022989"/>
    </source>
</evidence>
<dbReference type="STRING" id="1648404.CP97_11740"/>
<feature type="domain" description="Phage shock protein PspC N-terminal" evidence="7">
    <location>
        <begin position="7"/>
        <end position="65"/>
    </location>
</feature>
<sequence>MNTPRTTLYRDKQNGKLMGVCSGIADYTGVNALWIRLAFIAAILTGVMGTIAIPLYVIMGVLLNKKPAHLYSADPGETQYWQRVRQNPKRTAREIRAQMKDVDRRLAEVESFYVSSNPRLTSEIERLR</sequence>
<protein>
    <submittedName>
        <fullName evidence="8">Putative stress-responsive transcriptional regulator</fullName>
    </submittedName>
</protein>
<dbReference type="Pfam" id="PF04024">
    <property type="entry name" value="PspC"/>
    <property type="match status" value="1"/>
</dbReference>
<dbReference type="InterPro" id="IPR014320">
    <property type="entry name" value="Phageshock_PspC"/>
</dbReference>
<organism evidence="8 9">
    <name type="scientific">Aurantiacibacter atlanticus</name>
    <dbReference type="NCBI Taxonomy" id="1648404"/>
    <lineage>
        <taxon>Bacteria</taxon>
        <taxon>Pseudomonadati</taxon>
        <taxon>Pseudomonadota</taxon>
        <taxon>Alphaproteobacteria</taxon>
        <taxon>Sphingomonadales</taxon>
        <taxon>Erythrobacteraceae</taxon>
        <taxon>Aurantiacibacter</taxon>
    </lineage>
</organism>
<dbReference type="NCBIfam" id="TIGR02978">
    <property type="entry name" value="phageshock_pspC"/>
    <property type="match status" value="1"/>
</dbReference>
<keyword evidence="4 6" id="KW-1133">Transmembrane helix</keyword>
<dbReference type="RefSeq" id="WP_048886098.1">
    <property type="nucleotide sequence ID" value="NZ_CP011310.1"/>
</dbReference>
<dbReference type="GO" id="GO:0005886">
    <property type="term" value="C:plasma membrane"/>
    <property type="evidence" value="ECO:0007669"/>
    <property type="project" value="UniProtKB-SubCell"/>
</dbReference>
<comment type="subcellular location">
    <subcellularLocation>
        <location evidence="1">Cell membrane</location>
        <topology evidence="1">Single-pass membrane protein</topology>
    </subcellularLocation>
</comment>
<gene>
    <name evidence="8" type="ORF">CP97_11740</name>
</gene>
<dbReference type="InterPro" id="IPR007168">
    <property type="entry name" value="Phageshock_PspC_N"/>
</dbReference>
<dbReference type="KEGG" id="ery:CP97_11740"/>
<keyword evidence="2" id="KW-1003">Cell membrane</keyword>
<dbReference type="PATRIC" id="fig|1648404.4.peg.2445"/>
<dbReference type="PANTHER" id="PTHR33885">
    <property type="entry name" value="PHAGE SHOCK PROTEIN C"/>
    <property type="match status" value="1"/>
</dbReference>
<evidence type="ECO:0000313" key="9">
    <source>
        <dbReference type="Proteomes" id="UP000059113"/>
    </source>
</evidence>
<dbReference type="Proteomes" id="UP000059113">
    <property type="component" value="Chromosome"/>
</dbReference>
<reference evidence="8 9" key="1">
    <citation type="journal article" date="2015" name="Int. J. Syst. Evol. Microbiol.">
        <title>Erythrobacter atlanticus sp. nov., a bacterium from ocean sediment able to degrade polycyclic aromatic hydrocarbons.</title>
        <authorList>
            <person name="Zhuang L."/>
            <person name="Liu Y."/>
            <person name="Wang L."/>
            <person name="Wang W."/>
            <person name="Shao Z."/>
        </authorList>
    </citation>
    <scope>NUCLEOTIDE SEQUENCE [LARGE SCALE GENOMIC DNA]</scope>
    <source>
        <strain evidence="9">s21-N3</strain>
    </source>
</reference>
<proteinExistence type="predicted"/>
<feature type="transmembrane region" description="Helical" evidence="6">
    <location>
        <begin position="37"/>
        <end position="63"/>
    </location>
</feature>
<dbReference type="OrthoDB" id="7359894at2"/>
<dbReference type="EMBL" id="CP011310">
    <property type="protein sequence ID" value="AKQ42561.1"/>
    <property type="molecule type" value="Genomic_DNA"/>
</dbReference>
<evidence type="ECO:0000256" key="1">
    <source>
        <dbReference type="ARBA" id="ARBA00004162"/>
    </source>
</evidence>
<keyword evidence="3 6" id="KW-0812">Transmembrane</keyword>
<evidence type="ECO:0000256" key="6">
    <source>
        <dbReference type="SAM" id="Phobius"/>
    </source>
</evidence>
<evidence type="ECO:0000256" key="5">
    <source>
        <dbReference type="ARBA" id="ARBA00023136"/>
    </source>
</evidence>
<keyword evidence="5 6" id="KW-0472">Membrane</keyword>
<dbReference type="AlphaFoldDB" id="A0A0H4VI20"/>
<evidence type="ECO:0000256" key="2">
    <source>
        <dbReference type="ARBA" id="ARBA00022475"/>
    </source>
</evidence>
<evidence type="ECO:0000259" key="7">
    <source>
        <dbReference type="Pfam" id="PF04024"/>
    </source>
</evidence>
<accession>A0A0H4VI20</accession>
<reference evidence="9" key="2">
    <citation type="submission" date="2015-04" db="EMBL/GenBank/DDBJ databases">
        <title>The complete genome sequence of Erythrobacter sp. s21-N3.</title>
        <authorList>
            <person name="Zhuang L."/>
            <person name="Liu Y."/>
            <person name="Shao Z."/>
        </authorList>
    </citation>
    <scope>NUCLEOTIDE SEQUENCE [LARGE SCALE GENOMIC DNA]</scope>
    <source>
        <strain evidence="9">s21-N3</strain>
    </source>
</reference>